<dbReference type="EMBL" id="CP000249">
    <property type="protein sequence ID" value="ABD11740.1"/>
    <property type="molecule type" value="Genomic_DNA"/>
</dbReference>
<dbReference type="CDD" id="cd00338">
    <property type="entry name" value="Ser_Recombinase"/>
    <property type="match status" value="1"/>
</dbReference>
<dbReference type="SMART" id="SM00857">
    <property type="entry name" value="Resolvase"/>
    <property type="match status" value="1"/>
</dbReference>
<dbReference type="HOGENOM" id="CLU_010686_18_18_11"/>
<dbReference type="InterPro" id="IPR025827">
    <property type="entry name" value="Zn_ribbon_recom_dom"/>
</dbReference>
<dbReference type="Pfam" id="PF00239">
    <property type="entry name" value="Resolvase"/>
    <property type="match status" value="1"/>
</dbReference>
<dbReference type="STRING" id="106370.Francci3_2373"/>
<dbReference type="InterPro" id="IPR036162">
    <property type="entry name" value="Resolvase-like_N_sf"/>
</dbReference>
<protein>
    <submittedName>
        <fullName evidence="3">Recombinase</fullName>
    </submittedName>
</protein>
<dbReference type="AlphaFoldDB" id="Q2JAF2"/>
<dbReference type="GO" id="GO:0000150">
    <property type="term" value="F:DNA strand exchange activity"/>
    <property type="evidence" value="ECO:0007669"/>
    <property type="project" value="InterPro"/>
</dbReference>
<dbReference type="Proteomes" id="UP000001937">
    <property type="component" value="Chromosome"/>
</dbReference>
<evidence type="ECO:0000259" key="2">
    <source>
        <dbReference type="PROSITE" id="PS51737"/>
    </source>
</evidence>
<reference evidence="3 4" key="1">
    <citation type="journal article" date="2007" name="Genome Res.">
        <title>Genome characteristics of facultatively symbiotic Frankia sp. strains reflect host range and host plant biogeography.</title>
        <authorList>
            <person name="Normand P."/>
            <person name="Lapierre P."/>
            <person name="Tisa L.S."/>
            <person name="Gogarten J.P."/>
            <person name="Alloisio N."/>
            <person name="Bagnarol E."/>
            <person name="Bassi C.A."/>
            <person name="Berry A.M."/>
            <person name="Bickhart D.M."/>
            <person name="Choisne N."/>
            <person name="Couloux A."/>
            <person name="Cournoyer B."/>
            <person name="Cruveiller S."/>
            <person name="Daubin V."/>
            <person name="Demange N."/>
            <person name="Francino M.P."/>
            <person name="Goltsman E."/>
            <person name="Huang Y."/>
            <person name="Kopp O.R."/>
            <person name="Labarre L."/>
            <person name="Lapidus A."/>
            <person name="Lavire C."/>
            <person name="Marechal J."/>
            <person name="Martinez M."/>
            <person name="Mastronunzio J.E."/>
            <person name="Mullin B.C."/>
            <person name="Niemann J."/>
            <person name="Pujic P."/>
            <person name="Rawnsley T."/>
            <person name="Rouy Z."/>
            <person name="Schenowitz C."/>
            <person name="Sellstedt A."/>
            <person name="Tavares F."/>
            <person name="Tomkins J.P."/>
            <person name="Vallenet D."/>
            <person name="Valverde C."/>
            <person name="Wall L.G."/>
            <person name="Wang Y."/>
            <person name="Medigue C."/>
            <person name="Benson D.R."/>
        </authorList>
    </citation>
    <scope>NUCLEOTIDE SEQUENCE [LARGE SCALE GENOMIC DNA]</scope>
    <source>
        <strain evidence="4">DSM 45818 / CECT 9043 / CcI3</strain>
    </source>
</reference>
<dbReference type="Pfam" id="PF07508">
    <property type="entry name" value="Recombinase"/>
    <property type="match status" value="1"/>
</dbReference>
<dbReference type="PhylomeDB" id="Q2JAF2"/>
<feature type="domain" description="Recombinase" evidence="2">
    <location>
        <begin position="191"/>
        <end position="294"/>
    </location>
</feature>
<dbReference type="InterPro" id="IPR006119">
    <property type="entry name" value="Resolv_N"/>
</dbReference>
<accession>Q2JAF2</accession>
<dbReference type="Gene3D" id="3.90.1750.20">
    <property type="entry name" value="Putative Large Serine Recombinase, Chain B, Domain 2"/>
    <property type="match status" value="1"/>
</dbReference>
<dbReference type="GO" id="GO:0003677">
    <property type="term" value="F:DNA binding"/>
    <property type="evidence" value="ECO:0007669"/>
    <property type="project" value="InterPro"/>
</dbReference>
<dbReference type="KEGG" id="fra:Francci3_2373"/>
<dbReference type="InterPro" id="IPR038109">
    <property type="entry name" value="DNA_bind_recomb_sf"/>
</dbReference>
<dbReference type="eggNOG" id="COG1961">
    <property type="taxonomic scope" value="Bacteria"/>
</dbReference>
<evidence type="ECO:0000259" key="1">
    <source>
        <dbReference type="PROSITE" id="PS51736"/>
    </source>
</evidence>
<evidence type="ECO:0000313" key="3">
    <source>
        <dbReference type="EMBL" id="ABD11740.1"/>
    </source>
</evidence>
<dbReference type="SUPFAM" id="SSF53041">
    <property type="entry name" value="Resolvase-like"/>
    <property type="match status" value="1"/>
</dbReference>
<gene>
    <name evidence="3" type="ordered locus">Francci3_2373</name>
</gene>
<dbReference type="Pfam" id="PF13408">
    <property type="entry name" value="Zn_ribbon_recom"/>
    <property type="match status" value="1"/>
</dbReference>
<dbReference type="PANTHER" id="PTHR30461">
    <property type="entry name" value="DNA-INVERTASE FROM LAMBDOID PROPHAGE"/>
    <property type="match status" value="1"/>
</dbReference>
<keyword evidence="4" id="KW-1185">Reference proteome</keyword>
<dbReference type="OrthoDB" id="4500247at2"/>
<evidence type="ECO:0000313" key="4">
    <source>
        <dbReference type="Proteomes" id="UP000001937"/>
    </source>
</evidence>
<dbReference type="PANTHER" id="PTHR30461:SF23">
    <property type="entry name" value="DNA RECOMBINASE-RELATED"/>
    <property type="match status" value="1"/>
</dbReference>
<dbReference type="PROSITE" id="PS51736">
    <property type="entry name" value="RECOMBINASES_3"/>
    <property type="match status" value="1"/>
</dbReference>
<feature type="domain" description="Resolvase/invertase-type recombinase catalytic" evidence="1">
    <location>
        <begin position="35"/>
        <end position="183"/>
    </location>
</feature>
<dbReference type="InterPro" id="IPR050639">
    <property type="entry name" value="SSR_resolvase"/>
</dbReference>
<proteinExistence type="predicted"/>
<sequence>MGMGETGTGPGQARIRRQARYGRKRASREDWAGQSAAIYCRISHVADEDQTGVDRQERICREVVRRLGLRVAHVFVDNNRSAWKRDRKRKGWDRLLEVARAGEVQHVVAYHPDRLMRQPKDLEELLAISDDRDITLHGQANQRDLSDPDDRFFLRIEVAHACRSSDDTSRRMKDAMVDRANDGKPHPGKRRFGYTPDGMSIVEAEAEVARDIAARYLDGATSIQIAAVLNEQGKVTASGRPWDEFSVLAVLDSHHAAGIRVFRGEEIGQGIWPAIFDPGTWAEIRDRRSYRAAAHAATRTPARFFLLRGIVTCKRCGTRMAGTGGHVSPGYLCSRKYRTDEQKCSRRINAPALEAFVTDAAVDLLTRLDPSGQEAAATLTDADQAAIEEDNAELAELKAMWNAREIKSREYREMRRTVEERIKKVQRKTVVRPAVEVLAGLTGPHARAAWDALVEAEEYERMNAVLRFLFAAVVIDESRVPRGQFDYSRIHIDQNPL</sequence>
<dbReference type="InterPro" id="IPR011109">
    <property type="entry name" value="DNA_bind_recombinase_dom"/>
</dbReference>
<dbReference type="Gene3D" id="3.40.50.1390">
    <property type="entry name" value="Resolvase, N-terminal catalytic domain"/>
    <property type="match status" value="1"/>
</dbReference>
<name>Q2JAF2_FRACC</name>
<organism evidence="3 4">
    <name type="scientific">Frankia casuarinae (strain DSM 45818 / CECT 9043 / HFP020203 / CcI3)</name>
    <dbReference type="NCBI Taxonomy" id="106370"/>
    <lineage>
        <taxon>Bacteria</taxon>
        <taxon>Bacillati</taxon>
        <taxon>Actinomycetota</taxon>
        <taxon>Actinomycetes</taxon>
        <taxon>Frankiales</taxon>
        <taxon>Frankiaceae</taxon>
        <taxon>Frankia</taxon>
    </lineage>
</organism>
<dbReference type="PROSITE" id="PS51737">
    <property type="entry name" value="RECOMBINASE_DNA_BIND"/>
    <property type="match status" value="1"/>
</dbReference>